<keyword evidence="2 4" id="KW-0808">Transferase</keyword>
<dbReference type="InterPro" id="IPR002123">
    <property type="entry name" value="Plipid/glycerol_acylTrfase"/>
</dbReference>
<organism evidence="8 9">
    <name type="scientific">Piloderma croceum (strain F 1598)</name>
    <dbReference type="NCBI Taxonomy" id="765440"/>
    <lineage>
        <taxon>Eukaryota</taxon>
        <taxon>Fungi</taxon>
        <taxon>Dikarya</taxon>
        <taxon>Basidiomycota</taxon>
        <taxon>Agaricomycotina</taxon>
        <taxon>Agaricomycetes</taxon>
        <taxon>Agaricomycetidae</taxon>
        <taxon>Atheliales</taxon>
        <taxon>Atheliaceae</taxon>
        <taxon>Piloderma</taxon>
    </lineage>
</organism>
<dbReference type="Pfam" id="PF01553">
    <property type="entry name" value="Acyltransferase"/>
    <property type="match status" value="1"/>
</dbReference>
<evidence type="ECO:0000313" key="8">
    <source>
        <dbReference type="EMBL" id="KIM76414.1"/>
    </source>
</evidence>
<dbReference type="InterPro" id="IPR004552">
    <property type="entry name" value="AGP_acyltrans"/>
</dbReference>
<dbReference type="PANTHER" id="PTHR10434">
    <property type="entry name" value="1-ACYL-SN-GLYCEROL-3-PHOSPHATE ACYLTRANSFERASE"/>
    <property type="match status" value="1"/>
</dbReference>
<comment type="catalytic activity">
    <reaction evidence="4">
        <text>a 1-acyl-sn-glycero-3-phosphate + an acyl-CoA = a 1,2-diacyl-sn-glycero-3-phosphate + CoA</text>
        <dbReference type="Rhea" id="RHEA:19709"/>
        <dbReference type="ChEBI" id="CHEBI:57287"/>
        <dbReference type="ChEBI" id="CHEBI:57970"/>
        <dbReference type="ChEBI" id="CHEBI:58342"/>
        <dbReference type="ChEBI" id="CHEBI:58608"/>
        <dbReference type="EC" id="2.3.1.51"/>
    </reaction>
</comment>
<keyword evidence="4" id="KW-0444">Lipid biosynthesis</keyword>
<keyword evidence="9" id="KW-1185">Reference proteome</keyword>
<dbReference type="Proteomes" id="UP000054166">
    <property type="component" value="Unassembled WGS sequence"/>
</dbReference>
<evidence type="ECO:0000256" key="2">
    <source>
        <dbReference type="ARBA" id="ARBA00022679"/>
    </source>
</evidence>
<evidence type="ECO:0000259" key="7">
    <source>
        <dbReference type="SMART" id="SM00563"/>
    </source>
</evidence>
<keyword evidence="4" id="KW-1208">Phospholipid metabolism</keyword>
<feature type="domain" description="Phospholipid/glycerol acyltransferase" evidence="7">
    <location>
        <begin position="96"/>
        <end position="213"/>
    </location>
</feature>
<name>A0A0C3F8Y3_PILCF</name>
<evidence type="ECO:0000256" key="4">
    <source>
        <dbReference type="RuleBase" id="RU361267"/>
    </source>
</evidence>
<dbReference type="FunCoup" id="A0A0C3F8Y3">
    <property type="interactions" value="197"/>
</dbReference>
<evidence type="ECO:0000313" key="9">
    <source>
        <dbReference type="Proteomes" id="UP000054166"/>
    </source>
</evidence>
<dbReference type="GO" id="GO:0003841">
    <property type="term" value="F:1-acylglycerol-3-phosphate O-acyltransferase activity"/>
    <property type="evidence" value="ECO:0007669"/>
    <property type="project" value="UniProtKB-UniRule"/>
</dbReference>
<keyword evidence="6" id="KW-1133">Transmembrane helix</keyword>
<dbReference type="AlphaFoldDB" id="A0A0C3F8Y3"/>
<dbReference type="EC" id="2.3.1.51" evidence="4"/>
<dbReference type="GO" id="GO:0016020">
    <property type="term" value="C:membrane"/>
    <property type="evidence" value="ECO:0007669"/>
    <property type="project" value="InterPro"/>
</dbReference>
<dbReference type="HOGENOM" id="CLU_027938_10_0_1"/>
<dbReference type="SMART" id="SM00563">
    <property type="entry name" value="PlsC"/>
    <property type="match status" value="1"/>
</dbReference>
<evidence type="ECO:0000256" key="1">
    <source>
        <dbReference type="ARBA" id="ARBA00008655"/>
    </source>
</evidence>
<dbReference type="SUPFAM" id="SSF69593">
    <property type="entry name" value="Glycerol-3-phosphate (1)-acyltransferase"/>
    <property type="match status" value="1"/>
</dbReference>
<dbReference type="InParanoid" id="A0A0C3F8Y3"/>
<dbReference type="PANTHER" id="PTHR10434:SF11">
    <property type="entry name" value="1-ACYL-SN-GLYCEROL-3-PHOSPHATE ACYLTRANSFERASE"/>
    <property type="match status" value="1"/>
</dbReference>
<evidence type="ECO:0000256" key="6">
    <source>
        <dbReference type="SAM" id="Phobius"/>
    </source>
</evidence>
<sequence>MSFLSCLFKSLAYLSPVILAAWFTPMGRYYLRIGIYITLMSAVGLTSGITAFVMTVAGMKYDVNHVVASTFYWVTSRTLNITIEMEGEENLQTRPAVMIGNHQSMVDILWLGRMFPKQASIMAKKSIKWNPVLGLFMNLSGTVFVDRGNSAKAHRSLEAAGAGMKARRTSLFIFAEGTRHSEEVPNLLPFKKGAFHLAIKGGIPIVPVVCENYWRLYRKGFFGTGTIKVKVLPPISTAGLSIEDVSALATRVRDQMLATLREISVTVPSEKPPLTEVLGDAASTEGPPTPTIPSEPTRRVEESEPADVASTTSSRVLQKDGSENGTETEEDEGMVLVGHPK</sequence>
<evidence type="ECO:0000256" key="3">
    <source>
        <dbReference type="ARBA" id="ARBA00023315"/>
    </source>
</evidence>
<dbReference type="GO" id="GO:0005783">
    <property type="term" value="C:endoplasmic reticulum"/>
    <property type="evidence" value="ECO:0007669"/>
    <property type="project" value="TreeGrafter"/>
</dbReference>
<protein>
    <recommendedName>
        <fullName evidence="4">1-acyl-sn-glycerol-3-phosphate acyltransferase</fullName>
        <ecNumber evidence="4">2.3.1.51</ecNumber>
    </recommendedName>
</protein>
<dbReference type="STRING" id="765440.A0A0C3F8Y3"/>
<dbReference type="EMBL" id="KN833035">
    <property type="protein sequence ID" value="KIM76414.1"/>
    <property type="molecule type" value="Genomic_DNA"/>
</dbReference>
<feature type="region of interest" description="Disordered" evidence="5">
    <location>
        <begin position="271"/>
        <end position="341"/>
    </location>
</feature>
<dbReference type="NCBIfam" id="TIGR00530">
    <property type="entry name" value="AGP_acyltrn"/>
    <property type="match status" value="1"/>
</dbReference>
<proteinExistence type="inferred from homology"/>
<accession>A0A0C3F8Y3</accession>
<evidence type="ECO:0000256" key="5">
    <source>
        <dbReference type="SAM" id="MobiDB-lite"/>
    </source>
</evidence>
<comment type="domain">
    <text evidence="4">The HXXXXD motif is essential for acyltransferase activity and may constitute the binding site for the phosphate moiety of the glycerol-3-phosphate.</text>
</comment>
<keyword evidence="4" id="KW-0594">Phospholipid biosynthesis</keyword>
<feature type="transmembrane region" description="Helical" evidence="6">
    <location>
        <begin position="30"/>
        <end position="54"/>
    </location>
</feature>
<comment type="similarity">
    <text evidence="1 4">Belongs to the 1-acyl-sn-glycerol-3-phosphate acyltransferase family.</text>
</comment>
<dbReference type="CDD" id="cd07989">
    <property type="entry name" value="LPLAT_AGPAT-like"/>
    <property type="match status" value="1"/>
</dbReference>
<dbReference type="GO" id="GO:0006654">
    <property type="term" value="P:phosphatidic acid biosynthetic process"/>
    <property type="evidence" value="ECO:0007669"/>
    <property type="project" value="TreeGrafter"/>
</dbReference>
<reference evidence="8 9" key="1">
    <citation type="submission" date="2014-04" db="EMBL/GenBank/DDBJ databases">
        <authorList>
            <consortium name="DOE Joint Genome Institute"/>
            <person name="Kuo A."/>
            <person name="Tarkka M."/>
            <person name="Buscot F."/>
            <person name="Kohler A."/>
            <person name="Nagy L.G."/>
            <person name="Floudas D."/>
            <person name="Copeland A."/>
            <person name="Barry K.W."/>
            <person name="Cichocki N."/>
            <person name="Veneault-Fourrey C."/>
            <person name="LaButti K."/>
            <person name="Lindquist E.A."/>
            <person name="Lipzen A."/>
            <person name="Lundell T."/>
            <person name="Morin E."/>
            <person name="Murat C."/>
            <person name="Sun H."/>
            <person name="Tunlid A."/>
            <person name="Henrissat B."/>
            <person name="Grigoriev I.V."/>
            <person name="Hibbett D.S."/>
            <person name="Martin F."/>
            <person name="Nordberg H.P."/>
            <person name="Cantor M.N."/>
            <person name="Hua S.X."/>
        </authorList>
    </citation>
    <scope>NUCLEOTIDE SEQUENCE [LARGE SCALE GENOMIC DNA]</scope>
    <source>
        <strain evidence="8 9">F 1598</strain>
    </source>
</reference>
<keyword evidence="4" id="KW-0443">Lipid metabolism</keyword>
<keyword evidence="3 4" id="KW-0012">Acyltransferase</keyword>
<dbReference type="OrthoDB" id="202234at2759"/>
<reference evidence="9" key="2">
    <citation type="submission" date="2015-01" db="EMBL/GenBank/DDBJ databases">
        <title>Evolutionary Origins and Diversification of the Mycorrhizal Mutualists.</title>
        <authorList>
            <consortium name="DOE Joint Genome Institute"/>
            <consortium name="Mycorrhizal Genomics Consortium"/>
            <person name="Kohler A."/>
            <person name="Kuo A."/>
            <person name="Nagy L.G."/>
            <person name="Floudas D."/>
            <person name="Copeland A."/>
            <person name="Barry K.W."/>
            <person name="Cichocki N."/>
            <person name="Veneault-Fourrey C."/>
            <person name="LaButti K."/>
            <person name="Lindquist E.A."/>
            <person name="Lipzen A."/>
            <person name="Lundell T."/>
            <person name="Morin E."/>
            <person name="Murat C."/>
            <person name="Riley R."/>
            <person name="Ohm R."/>
            <person name="Sun H."/>
            <person name="Tunlid A."/>
            <person name="Henrissat B."/>
            <person name="Grigoriev I.V."/>
            <person name="Hibbett D.S."/>
            <person name="Martin F."/>
        </authorList>
    </citation>
    <scope>NUCLEOTIDE SEQUENCE [LARGE SCALE GENOMIC DNA]</scope>
    <source>
        <strain evidence="9">F 1598</strain>
    </source>
</reference>
<gene>
    <name evidence="8" type="ORF">PILCRDRAFT_797663</name>
</gene>
<keyword evidence="6" id="KW-0812">Transmembrane</keyword>
<keyword evidence="6" id="KW-0472">Membrane</keyword>